<dbReference type="Proteomes" id="UP000224460">
    <property type="component" value="Unassembled WGS sequence"/>
</dbReference>
<name>A0AC61DAA1_9FIRM</name>
<evidence type="ECO:0000313" key="2">
    <source>
        <dbReference type="Proteomes" id="UP000224460"/>
    </source>
</evidence>
<reference evidence="1" key="1">
    <citation type="submission" date="2017-10" db="EMBL/GenBank/DDBJ databases">
        <title>Genome sequence of cellulolytic Lachnospiraceae bacterium XHS1971 isolated from hotspring sediment.</title>
        <authorList>
            <person name="Vasudevan G."/>
            <person name="Joshi A.J."/>
            <person name="Hivarkar S."/>
            <person name="Lanjekar V.B."/>
            <person name="Dhakephalkar P.K."/>
            <person name="Dagar S."/>
        </authorList>
    </citation>
    <scope>NUCLEOTIDE SEQUENCE</scope>
    <source>
        <strain evidence="1">XHS1971</strain>
    </source>
</reference>
<accession>A0AC61DAA1</accession>
<keyword evidence="2" id="KW-1185">Reference proteome</keyword>
<dbReference type="EMBL" id="PEDL01000021">
    <property type="protein sequence ID" value="PHV69656.1"/>
    <property type="molecule type" value="Genomic_DNA"/>
</dbReference>
<proteinExistence type="predicted"/>
<comment type="caution">
    <text evidence="1">The sequence shown here is derived from an EMBL/GenBank/DDBJ whole genome shotgun (WGS) entry which is preliminary data.</text>
</comment>
<protein>
    <submittedName>
        <fullName evidence="1">Uncharacterized protein</fullName>
    </submittedName>
</protein>
<evidence type="ECO:0000313" key="1">
    <source>
        <dbReference type="EMBL" id="PHV69656.1"/>
    </source>
</evidence>
<sequence length="300" mass="34813">MQNIVNNLKGGWDCCEEKAIVPYFNMEKKLLVMDLDGTLLRDDKTISDYTLNIFSHLDRSKVKICLASGRCEQMMKIYADLLKSDYVISSNGAVVKKWDSQQLTRHITLEPKTLYDIVKFLKYNKINYMMYSAEKMYCSSYTEEFKKRFRAYENICHLMGKEEKLECINLEEYKEELPENIVKLVAYEKDKDKMTLFQSMLESEFAEKVACESTGYGLLNVAAYNVSKEIAVESVREFYKIEKKNTYIFGDYSNDLSMFSCGDNKIAVANAQEEVKLKATEIILSNNEDGIAHYIKQKNI</sequence>
<organism evidence="1 2">
    <name type="scientific">Sporanaerobium hydrogeniformans</name>
    <dbReference type="NCBI Taxonomy" id="3072179"/>
    <lineage>
        <taxon>Bacteria</taxon>
        <taxon>Bacillati</taxon>
        <taxon>Bacillota</taxon>
        <taxon>Clostridia</taxon>
        <taxon>Lachnospirales</taxon>
        <taxon>Lachnospiraceae</taxon>
        <taxon>Sporanaerobium</taxon>
    </lineage>
</organism>
<gene>
    <name evidence="1" type="ORF">CS063_14635</name>
</gene>